<organism evidence="1 2">
    <name type="scientific">Rhizopus oryzae</name>
    <name type="common">Mucormycosis agent</name>
    <name type="synonym">Rhizopus arrhizus var. delemar</name>
    <dbReference type="NCBI Taxonomy" id="64495"/>
    <lineage>
        <taxon>Eukaryota</taxon>
        <taxon>Fungi</taxon>
        <taxon>Fungi incertae sedis</taxon>
        <taxon>Mucoromycota</taxon>
        <taxon>Mucoromycotina</taxon>
        <taxon>Mucoromycetes</taxon>
        <taxon>Mucorales</taxon>
        <taxon>Mucorineae</taxon>
        <taxon>Rhizopodaceae</taxon>
        <taxon>Rhizopus</taxon>
    </lineage>
</organism>
<dbReference type="GO" id="GO:0003676">
    <property type="term" value="F:nucleic acid binding"/>
    <property type="evidence" value="ECO:0007669"/>
    <property type="project" value="InterPro"/>
</dbReference>
<reference evidence="1" key="1">
    <citation type="journal article" date="2020" name="Microb. Genom.">
        <title>Genetic diversity of clinical and environmental Mucorales isolates obtained from an investigation of mucormycosis cases among solid organ transplant recipients.</title>
        <authorList>
            <person name="Nguyen M.H."/>
            <person name="Kaul D."/>
            <person name="Muto C."/>
            <person name="Cheng S.J."/>
            <person name="Richter R.A."/>
            <person name="Bruno V.M."/>
            <person name="Liu G."/>
            <person name="Beyhan S."/>
            <person name="Sundermann A.J."/>
            <person name="Mounaud S."/>
            <person name="Pasculle A.W."/>
            <person name="Nierman W.C."/>
            <person name="Driscoll E."/>
            <person name="Cumbie R."/>
            <person name="Clancy C.J."/>
            <person name="Dupont C.L."/>
        </authorList>
    </citation>
    <scope>NUCLEOTIDE SEQUENCE</scope>
    <source>
        <strain evidence="1">GL11</strain>
    </source>
</reference>
<gene>
    <name evidence="1" type="ORF">G6F64_000061</name>
</gene>
<dbReference type="OrthoDB" id="2369075at2759"/>
<dbReference type="EMBL" id="JAANQT010000004">
    <property type="protein sequence ID" value="KAG1316167.1"/>
    <property type="molecule type" value="Genomic_DNA"/>
</dbReference>
<name>A0A9P6XKU4_RHIOR</name>
<dbReference type="Proteomes" id="UP000716291">
    <property type="component" value="Unassembled WGS sequence"/>
</dbReference>
<accession>A0A9P6XKU4</accession>
<evidence type="ECO:0000313" key="2">
    <source>
        <dbReference type="Proteomes" id="UP000716291"/>
    </source>
</evidence>
<comment type="caution">
    <text evidence="1">The sequence shown here is derived from an EMBL/GenBank/DDBJ whole genome shotgun (WGS) entry which is preliminary data.</text>
</comment>
<dbReference type="Gene3D" id="3.30.420.10">
    <property type="entry name" value="Ribonuclease H-like superfamily/Ribonuclease H"/>
    <property type="match status" value="1"/>
</dbReference>
<sequence length="217" mass="24804">MSNSSTYKFVYENIADATQIDSSVEEMDLTTESYIENQIAELRYQRYEEQLSATAATRKAGIYEKTARNILKKYEDDNEKKLFVKSTTCDNRNFDRAMELCKVWALKMSDFTKNPVFIDEAGFHMHMIRNTACSRKEEPANTHVPAQRGTSLTVFGTIYHRGLVSLFVRLLSASKKQKIPGQSNASSPKQAITKSLHYLNFILLVLDVLDKHMQSVI</sequence>
<dbReference type="InterPro" id="IPR036397">
    <property type="entry name" value="RNaseH_sf"/>
</dbReference>
<evidence type="ECO:0000313" key="1">
    <source>
        <dbReference type="EMBL" id="KAG1316167.1"/>
    </source>
</evidence>
<proteinExistence type="predicted"/>
<keyword evidence="2" id="KW-1185">Reference proteome</keyword>
<protein>
    <recommendedName>
        <fullName evidence="3">Tc1-like transposase DDE domain-containing protein</fullName>
    </recommendedName>
</protein>
<dbReference type="AlphaFoldDB" id="A0A9P6XKU4"/>
<evidence type="ECO:0008006" key="3">
    <source>
        <dbReference type="Google" id="ProtNLM"/>
    </source>
</evidence>